<dbReference type="STRING" id="28189.CCYN74_40054"/>
<evidence type="ECO:0000313" key="1">
    <source>
        <dbReference type="EMBL" id="CEN34669.1"/>
    </source>
</evidence>
<dbReference type="Proteomes" id="UP000038055">
    <property type="component" value="Unassembled WGS sequence"/>
</dbReference>
<dbReference type="eggNOG" id="ENOG5031Z76">
    <property type="taxonomic scope" value="Bacteria"/>
</dbReference>
<evidence type="ECO:0000313" key="2">
    <source>
        <dbReference type="Proteomes" id="UP000038055"/>
    </source>
</evidence>
<proteinExistence type="predicted"/>
<keyword evidence="2" id="KW-1185">Reference proteome</keyword>
<sequence>MIHRTDLRKVRQMEYFQVMATIKRFLEAENLTELELERLKPEFDTALEELDKALKGLKKSEYTEVISEFDHKRDLFLTSFIDQCNLYLHFPTEEVAQAAKKVSLIIEKYGKNPQTRPLQEETGIIVSLLQDLQASELKQAVEKIRATEWIEALRVANDNFIVAYERRIEEQGVVKSGEAKEKREDMQKVFVKVCKRINALAEINGEAKYLNIINNINQTVKKALN</sequence>
<dbReference type="InterPro" id="IPR046228">
    <property type="entry name" value="DUF6261"/>
</dbReference>
<name>A0A0B7H801_9FLAO</name>
<organism evidence="1 2">
    <name type="scientific">Capnocytophaga cynodegmi</name>
    <dbReference type="NCBI Taxonomy" id="28189"/>
    <lineage>
        <taxon>Bacteria</taxon>
        <taxon>Pseudomonadati</taxon>
        <taxon>Bacteroidota</taxon>
        <taxon>Flavobacteriia</taxon>
        <taxon>Flavobacteriales</taxon>
        <taxon>Flavobacteriaceae</taxon>
        <taxon>Capnocytophaga</taxon>
    </lineage>
</organism>
<protein>
    <submittedName>
        <fullName evidence="1">Uncharacterized protein</fullName>
    </submittedName>
</protein>
<accession>A0A0B7H801</accession>
<dbReference type="RefSeq" id="WP_041991590.1">
    <property type="nucleotide sequence ID" value="NZ_CDOD01000015.1"/>
</dbReference>
<dbReference type="AlphaFoldDB" id="A0A0B7H801"/>
<gene>
    <name evidence="1" type="ORF">CCYN2B_220031</name>
</gene>
<dbReference type="Pfam" id="PF19775">
    <property type="entry name" value="DUF6261"/>
    <property type="match status" value="1"/>
</dbReference>
<reference evidence="2" key="1">
    <citation type="submission" date="2015-01" db="EMBL/GenBank/DDBJ databases">
        <authorList>
            <person name="MANFREDI Pablo"/>
        </authorList>
    </citation>
    <scope>NUCLEOTIDE SEQUENCE [LARGE SCALE GENOMIC DNA]</scope>
    <source>
        <strain evidence="2">Ccyn2B</strain>
    </source>
</reference>
<dbReference type="EMBL" id="CDOD01000015">
    <property type="protein sequence ID" value="CEN34669.1"/>
    <property type="molecule type" value="Genomic_DNA"/>
</dbReference>